<evidence type="ECO:0000313" key="11">
    <source>
        <dbReference type="EMBL" id="VAW61440.1"/>
    </source>
</evidence>
<dbReference type="InterPro" id="IPR010917">
    <property type="entry name" value="TonB_rcpt_CS"/>
</dbReference>
<accession>A0A3B0XA15</accession>
<keyword evidence="4" id="KW-0732">Signal</keyword>
<feature type="domain" description="TonB-dependent receptor plug" evidence="10">
    <location>
        <begin position="48"/>
        <end position="160"/>
    </location>
</feature>
<evidence type="ECO:0000256" key="8">
    <source>
        <dbReference type="ARBA" id="ARBA00023237"/>
    </source>
</evidence>
<dbReference type="InterPro" id="IPR000531">
    <property type="entry name" value="Beta-barrel_TonB"/>
</dbReference>
<dbReference type="GO" id="GO:0044718">
    <property type="term" value="P:siderophore transmembrane transport"/>
    <property type="evidence" value="ECO:0007669"/>
    <property type="project" value="TreeGrafter"/>
</dbReference>
<evidence type="ECO:0000259" key="10">
    <source>
        <dbReference type="Pfam" id="PF07715"/>
    </source>
</evidence>
<sequence length="673" mass="76219">MRRGIFGIILFIILPLQLQGMQEDFFSMSLEELLQIEIYGSTLTPESLKTVPSAVSVFTQQELSRMGLDTLGELMNMVPGFQSYRSSSASLGAPFSSRGRRIGNVPAEILVMIDGQRYDSPQSSGSTTLAPNYPLRYIEKVEFIRGPGAAVYGSNAMMGVINIITRSNVNALTISYGSFNRRQAFIQASTKFGHMKVDLFGRIEADNGDNYTVADTFSSNRIETDDPRKIADLNLKLKWENTRINLQHSQFETENFYELNTLSNGFNAREGQIDSISLQHDFAWEKVESYFWLSYNYVNATLSSQLTAPGAFAGLSNPDSNDPLLLRANFDNYAEMRMQLHNNWDINKRSSLQFGIELRRLDAPEAIAENNFDLRDIVTQSIPVRFYNELLPTTPIQAKSKRDIIGLYSQYQHQLSDSTSLTLGLRYDDFSEIGSQVSPRFGLVQTLGTHYSLKLLYGEAFRAPSESELNLLNNPVVLGNPTLKPETVESWDLIWIGQWPQTGLSLGYFESHFNDSIIQVDLGNGTSQFLNIDQDSTQGIEFEFSQELNSHWLFRTSFTYIINKPELSFREADQLGSISANYKYSKWNANLIANYIGEREFSTNANINTRIALDDYWLLFAKLQYDFTHSFKLFLQAKNLLDENYLTPTASSSLSEAIPNRGRELLAGVSWKF</sequence>
<evidence type="ECO:0000256" key="6">
    <source>
        <dbReference type="ARBA" id="ARBA00023136"/>
    </source>
</evidence>
<dbReference type="AlphaFoldDB" id="A0A3B0XA15"/>
<dbReference type="InterPro" id="IPR039426">
    <property type="entry name" value="TonB-dep_rcpt-like"/>
</dbReference>
<protein>
    <recommendedName>
        <fullName evidence="12">TonB-dependent receptor Outer membrane receptor for ferrienterochelin and colicins</fullName>
    </recommendedName>
</protein>
<dbReference type="SUPFAM" id="SSF56935">
    <property type="entry name" value="Porins"/>
    <property type="match status" value="1"/>
</dbReference>
<evidence type="ECO:0000256" key="4">
    <source>
        <dbReference type="ARBA" id="ARBA00022729"/>
    </source>
</evidence>
<evidence type="ECO:0000256" key="3">
    <source>
        <dbReference type="ARBA" id="ARBA00022692"/>
    </source>
</evidence>
<dbReference type="EMBL" id="UOFJ01000040">
    <property type="protein sequence ID" value="VAW61440.1"/>
    <property type="molecule type" value="Genomic_DNA"/>
</dbReference>
<dbReference type="GO" id="GO:0015344">
    <property type="term" value="F:siderophore uptake transmembrane transporter activity"/>
    <property type="evidence" value="ECO:0007669"/>
    <property type="project" value="TreeGrafter"/>
</dbReference>
<keyword evidence="5" id="KW-0798">TonB box</keyword>
<dbReference type="Gene3D" id="2.170.130.10">
    <property type="entry name" value="TonB-dependent receptor, plug domain"/>
    <property type="match status" value="1"/>
</dbReference>
<name>A0A3B0XA15_9ZZZZ</name>
<keyword evidence="3" id="KW-0812">Transmembrane</keyword>
<gene>
    <name evidence="11" type="ORF">MNBD_GAMMA10-1166</name>
</gene>
<reference evidence="11" key="1">
    <citation type="submission" date="2018-06" db="EMBL/GenBank/DDBJ databases">
        <authorList>
            <person name="Zhirakovskaya E."/>
        </authorList>
    </citation>
    <scope>NUCLEOTIDE SEQUENCE</scope>
</reference>
<keyword evidence="7" id="KW-0675">Receptor</keyword>
<evidence type="ECO:0000259" key="9">
    <source>
        <dbReference type="Pfam" id="PF00593"/>
    </source>
</evidence>
<evidence type="ECO:0000256" key="2">
    <source>
        <dbReference type="ARBA" id="ARBA00022448"/>
    </source>
</evidence>
<dbReference type="Gene3D" id="2.40.170.20">
    <property type="entry name" value="TonB-dependent receptor, beta-barrel domain"/>
    <property type="match status" value="1"/>
</dbReference>
<keyword evidence="8" id="KW-0998">Cell outer membrane</keyword>
<dbReference type="InterPro" id="IPR036942">
    <property type="entry name" value="Beta-barrel_TonB_sf"/>
</dbReference>
<dbReference type="Pfam" id="PF00593">
    <property type="entry name" value="TonB_dep_Rec_b-barrel"/>
    <property type="match status" value="1"/>
</dbReference>
<evidence type="ECO:0000256" key="1">
    <source>
        <dbReference type="ARBA" id="ARBA00004571"/>
    </source>
</evidence>
<dbReference type="GO" id="GO:0009279">
    <property type="term" value="C:cell outer membrane"/>
    <property type="evidence" value="ECO:0007669"/>
    <property type="project" value="UniProtKB-SubCell"/>
</dbReference>
<evidence type="ECO:0000256" key="7">
    <source>
        <dbReference type="ARBA" id="ARBA00023170"/>
    </source>
</evidence>
<keyword evidence="2" id="KW-0813">Transport</keyword>
<comment type="subcellular location">
    <subcellularLocation>
        <location evidence="1">Cell outer membrane</location>
        <topology evidence="1">Multi-pass membrane protein</topology>
    </subcellularLocation>
</comment>
<dbReference type="PANTHER" id="PTHR30069:SF29">
    <property type="entry name" value="HEMOGLOBIN AND HEMOGLOBIN-HAPTOGLOBIN-BINDING PROTEIN 1-RELATED"/>
    <property type="match status" value="1"/>
</dbReference>
<dbReference type="CDD" id="cd01347">
    <property type="entry name" value="ligand_gated_channel"/>
    <property type="match status" value="1"/>
</dbReference>
<feature type="domain" description="TonB-dependent receptor-like beta-barrel" evidence="9">
    <location>
        <begin position="236"/>
        <end position="640"/>
    </location>
</feature>
<evidence type="ECO:0008006" key="12">
    <source>
        <dbReference type="Google" id="ProtNLM"/>
    </source>
</evidence>
<keyword evidence="6" id="KW-0472">Membrane</keyword>
<dbReference type="PANTHER" id="PTHR30069">
    <property type="entry name" value="TONB-DEPENDENT OUTER MEMBRANE RECEPTOR"/>
    <property type="match status" value="1"/>
</dbReference>
<dbReference type="InterPro" id="IPR037066">
    <property type="entry name" value="Plug_dom_sf"/>
</dbReference>
<dbReference type="InterPro" id="IPR012910">
    <property type="entry name" value="Plug_dom"/>
</dbReference>
<dbReference type="Pfam" id="PF07715">
    <property type="entry name" value="Plug"/>
    <property type="match status" value="1"/>
</dbReference>
<dbReference type="PROSITE" id="PS52016">
    <property type="entry name" value="TONB_DEPENDENT_REC_3"/>
    <property type="match status" value="1"/>
</dbReference>
<dbReference type="PROSITE" id="PS01156">
    <property type="entry name" value="TONB_DEPENDENT_REC_2"/>
    <property type="match status" value="1"/>
</dbReference>
<evidence type="ECO:0000256" key="5">
    <source>
        <dbReference type="ARBA" id="ARBA00023077"/>
    </source>
</evidence>
<proteinExistence type="predicted"/>
<organism evidence="11">
    <name type="scientific">hydrothermal vent metagenome</name>
    <dbReference type="NCBI Taxonomy" id="652676"/>
    <lineage>
        <taxon>unclassified sequences</taxon>
        <taxon>metagenomes</taxon>
        <taxon>ecological metagenomes</taxon>
    </lineage>
</organism>